<gene>
    <name evidence="3" type="ORF">GCM10008983_07060</name>
</gene>
<dbReference type="PANTHER" id="PTHR46268">
    <property type="entry name" value="STRESS RESPONSE PROTEIN NHAX"/>
    <property type="match status" value="1"/>
</dbReference>
<dbReference type="Gene3D" id="3.40.50.620">
    <property type="entry name" value="HUPs"/>
    <property type="match status" value="1"/>
</dbReference>
<dbReference type="EMBL" id="BAAADM010000015">
    <property type="protein sequence ID" value="GAA0433015.1"/>
    <property type="molecule type" value="Genomic_DNA"/>
</dbReference>
<dbReference type="CDD" id="cd00293">
    <property type="entry name" value="USP-like"/>
    <property type="match status" value="1"/>
</dbReference>
<protein>
    <submittedName>
        <fullName evidence="3">Universal stress protein</fullName>
    </submittedName>
</protein>
<dbReference type="InterPro" id="IPR006015">
    <property type="entry name" value="Universal_stress_UspA"/>
</dbReference>
<reference evidence="3 4" key="1">
    <citation type="journal article" date="2019" name="Int. J. Syst. Evol. Microbiol.">
        <title>The Global Catalogue of Microorganisms (GCM) 10K type strain sequencing project: providing services to taxonomists for standard genome sequencing and annotation.</title>
        <authorList>
            <consortium name="The Broad Institute Genomics Platform"/>
            <consortium name="The Broad Institute Genome Sequencing Center for Infectious Disease"/>
            <person name="Wu L."/>
            <person name="Ma J."/>
        </authorList>
    </citation>
    <scope>NUCLEOTIDE SEQUENCE [LARGE SCALE GENOMIC DNA]</scope>
    <source>
        <strain evidence="3 4">JCM 12149</strain>
    </source>
</reference>
<comment type="similarity">
    <text evidence="1">Belongs to the universal stress protein A family.</text>
</comment>
<dbReference type="Proteomes" id="UP001501459">
    <property type="component" value="Unassembled WGS sequence"/>
</dbReference>
<dbReference type="PANTHER" id="PTHR46268:SF6">
    <property type="entry name" value="UNIVERSAL STRESS PROTEIN UP12"/>
    <property type="match status" value="1"/>
</dbReference>
<proteinExistence type="inferred from homology"/>
<organism evidence="3 4">
    <name type="scientific">Lentibacillus halophilus</name>
    <dbReference type="NCBI Taxonomy" id="295065"/>
    <lineage>
        <taxon>Bacteria</taxon>
        <taxon>Bacillati</taxon>
        <taxon>Bacillota</taxon>
        <taxon>Bacilli</taxon>
        <taxon>Bacillales</taxon>
        <taxon>Bacillaceae</taxon>
        <taxon>Lentibacillus</taxon>
    </lineage>
</organism>
<evidence type="ECO:0000256" key="1">
    <source>
        <dbReference type="ARBA" id="ARBA00008791"/>
    </source>
</evidence>
<evidence type="ECO:0000259" key="2">
    <source>
        <dbReference type="Pfam" id="PF00582"/>
    </source>
</evidence>
<evidence type="ECO:0000313" key="3">
    <source>
        <dbReference type="EMBL" id="GAA0433015.1"/>
    </source>
</evidence>
<dbReference type="PRINTS" id="PR01438">
    <property type="entry name" value="UNVRSLSTRESS"/>
</dbReference>
<dbReference type="SUPFAM" id="SSF52402">
    <property type="entry name" value="Adenine nucleotide alpha hydrolases-like"/>
    <property type="match status" value="1"/>
</dbReference>
<dbReference type="RefSeq" id="WP_343751218.1">
    <property type="nucleotide sequence ID" value="NZ_BAAADM010000015.1"/>
</dbReference>
<comment type="caution">
    <text evidence="3">The sequence shown here is derived from an EMBL/GenBank/DDBJ whole genome shotgun (WGS) entry which is preliminary data.</text>
</comment>
<evidence type="ECO:0000313" key="4">
    <source>
        <dbReference type="Proteomes" id="UP001501459"/>
    </source>
</evidence>
<keyword evidence="4" id="KW-1185">Reference proteome</keyword>
<feature type="domain" description="UspA" evidence="2">
    <location>
        <begin position="4"/>
        <end position="141"/>
    </location>
</feature>
<dbReference type="InterPro" id="IPR006016">
    <property type="entry name" value="UspA"/>
</dbReference>
<dbReference type="Pfam" id="PF00582">
    <property type="entry name" value="Usp"/>
    <property type="match status" value="1"/>
</dbReference>
<accession>A0ABN0Z4I3</accession>
<name>A0ABN0Z4I3_9BACI</name>
<dbReference type="InterPro" id="IPR014729">
    <property type="entry name" value="Rossmann-like_a/b/a_fold"/>
</dbReference>
<sequence length="141" mass="15658">MFCERIVLAYDGSDVAKRALEKTVAIAETNVSIKVDVLYTIELPQTPYVIEDVFEDMQQSMHEYGNAVLSEAKEKMATLPNYVDFYAVEGKASQSILEHADDQACDLIVIGSRGLTGIKEFLGSVSHYVVHHSHVPVLVVR</sequence>